<evidence type="ECO:0000313" key="3">
    <source>
        <dbReference type="Proteomes" id="UP000092583"/>
    </source>
</evidence>
<sequence length="53" mass="6082">MPMSDRVEKLKKSSKAKTARQYAQQARNEERVMRLRGGCYSTRGVDGLYCITL</sequence>
<organism evidence="2 3">
    <name type="scientific">Kwoniella mangroviensis CBS 10435</name>
    <dbReference type="NCBI Taxonomy" id="1331196"/>
    <lineage>
        <taxon>Eukaryota</taxon>
        <taxon>Fungi</taxon>
        <taxon>Dikarya</taxon>
        <taxon>Basidiomycota</taxon>
        <taxon>Agaricomycotina</taxon>
        <taxon>Tremellomycetes</taxon>
        <taxon>Tremellales</taxon>
        <taxon>Cryptococcaceae</taxon>
        <taxon>Kwoniella</taxon>
    </lineage>
</organism>
<reference evidence="3" key="2">
    <citation type="submission" date="2013-12" db="EMBL/GenBank/DDBJ databases">
        <title>Evolution of pathogenesis and genome organization in the Tremellales.</title>
        <authorList>
            <person name="Cuomo C."/>
            <person name="Litvintseva A."/>
            <person name="Heitman J."/>
            <person name="Chen Y."/>
            <person name="Sun S."/>
            <person name="Springer D."/>
            <person name="Dromer F."/>
            <person name="Young S."/>
            <person name="Zeng Q."/>
            <person name="Chapman S."/>
            <person name="Gujja S."/>
            <person name="Saif S."/>
            <person name="Birren B."/>
        </authorList>
    </citation>
    <scope>NUCLEOTIDE SEQUENCE [LARGE SCALE GENOMIC DNA]</scope>
    <source>
        <strain evidence="3">CBS 10435</strain>
    </source>
</reference>
<feature type="compositionally biased region" description="Basic and acidic residues" evidence="1">
    <location>
        <begin position="1"/>
        <end position="11"/>
    </location>
</feature>
<reference evidence="2 3" key="1">
    <citation type="submission" date="2013-07" db="EMBL/GenBank/DDBJ databases">
        <title>The Genome Sequence of Kwoniella mangroviensis CBS10435.</title>
        <authorList>
            <consortium name="The Broad Institute Genome Sequencing Platform"/>
            <person name="Cuomo C."/>
            <person name="Litvintseva A."/>
            <person name="Chen Y."/>
            <person name="Heitman J."/>
            <person name="Sun S."/>
            <person name="Springer D."/>
            <person name="Dromer F."/>
            <person name="Young S.K."/>
            <person name="Zeng Q."/>
            <person name="Gargeya S."/>
            <person name="Fitzgerald M."/>
            <person name="Abouelleil A."/>
            <person name="Alvarado L."/>
            <person name="Berlin A.M."/>
            <person name="Chapman S.B."/>
            <person name="Dewar J."/>
            <person name="Goldberg J."/>
            <person name="Griggs A."/>
            <person name="Gujja S."/>
            <person name="Hansen M."/>
            <person name="Howarth C."/>
            <person name="Imamovic A."/>
            <person name="Larimer J."/>
            <person name="McCowan C."/>
            <person name="Murphy C."/>
            <person name="Pearson M."/>
            <person name="Priest M."/>
            <person name="Roberts A."/>
            <person name="Saif S."/>
            <person name="Shea T."/>
            <person name="Sykes S."/>
            <person name="Wortman J."/>
            <person name="Nusbaum C."/>
            <person name="Birren B."/>
        </authorList>
    </citation>
    <scope>NUCLEOTIDE SEQUENCE [LARGE SCALE GENOMIC DNA]</scope>
    <source>
        <strain evidence="2 3">CBS 10435</strain>
    </source>
</reference>
<proteinExistence type="predicted"/>
<gene>
    <name evidence="2" type="ORF">L486_07562</name>
</gene>
<feature type="region of interest" description="Disordered" evidence="1">
    <location>
        <begin position="1"/>
        <end position="27"/>
    </location>
</feature>
<dbReference type="Proteomes" id="UP000092583">
    <property type="component" value="Unassembled WGS sequence"/>
</dbReference>
<evidence type="ECO:0000313" key="2">
    <source>
        <dbReference type="EMBL" id="OCF54906.1"/>
    </source>
</evidence>
<dbReference type="EMBL" id="KI669468">
    <property type="protein sequence ID" value="OCF54906.1"/>
    <property type="molecule type" value="Genomic_DNA"/>
</dbReference>
<accession>A0A1B9IH24</accession>
<keyword evidence="3" id="KW-1185">Reference proteome</keyword>
<evidence type="ECO:0000256" key="1">
    <source>
        <dbReference type="SAM" id="MobiDB-lite"/>
    </source>
</evidence>
<dbReference type="AlphaFoldDB" id="A0A1B9IH24"/>
<protein>
    <submittedName>
        <fullName evidence="2">Uncharacterized protein</fullName>
    </submittedName>
</protein>
<name>A0A1B9IH24_9TREE</name>